<dbReference type="Proteomes" id="UP000236738">
    <property type="component" value="Unassembled WGS sequence"/>
</dbReference>
<reference evidence="3" key="1">
    <citation type="submission" date="2016-10" db="EMBL/GenBank/DDBJ databases">
        <authorList>
            <person name="Varghese N."/>
            <person name="Submissions S."/>
        </authorList>
    </citation>
    <scope>NUCLEOTIDE SEQUENCE [LARGE SCALE GENOMIC DNA]</scope>
    <source>
        <strain evidence="3">DSM 21580</strain>
    </source>
</reference>
<keyword evidence="1" id="KW-0732">Signal</keyword>
<evidence type="ECO:0000313" key="3">
    <source>
        <dbReference type="Proteomes" id="UP000236738"/>
    </source>
</evidence>
<evidence type="ECO:0000256" key="1">
    <source>
        <dbReference type="SAM" id="SignalP"/>
    </source>
</evidence>
<keyword evidence="3" id="KW-1185">Reference proteome</keyword>
<dbReference type="PROSITE" id="PS51257">
    <property type="entry name" value="PROKAR_LIPOPROTEIN"/>
    <property type="match status" value="1"/>
</dbReference>
<evidence type="ECO:0000313" key="2">
    <source>
        <dbReference type="EMBL" id="SEG49173.1"/>
    </source>
</evidence>
<proteinExistence type="predicted"/>
<protein>
    <submittedName>
        <fullName evidence="2">Uncharacterized protein</fullName>
    </submittedName>
</protein>
<name>A0A1H6AK92_9FLAO</name>
<dbReference type="EMBL" id="FNUS01000006">
    <property type="protein sequence ID" value="SEG49173.1"/>
    <property type="molecule type" value="Genomic_DNA"/>
</dbReference>
<accession>A0A1H6AK92</accession>
<feature type="chain" id="PRO_5009292775" evidence="1">
    <location>
        <begin position="20"/>
        <end position="240"/>
    </location>
</feature>
<dbReference type="RefSeq" id="WP_103914349.1">
    <property type="nucleotide sequence ID" value="NZ_FNUS01000006.1"/>
</dbReference>
<gene>
    <name evidence="2" type="ORF">SAMN05421847_2487</name>
</gene>
<feature type="signal peptide" evidence="1">
    <location>
        <begin position="1"/>
        <end position="19"/>
    </location>
</feature>
<dbReference type="AlphaFoldDB" id="A0A1H6AK92"/>
<dbReference type="OrthoDB" id="1270857at2"/>
<sequence>MKKIIFGFAVLALALSSCKNDTTTPVTAVVYDAATQNKYDDEAAQKFLNDYYLDSRGNIKPFTTTDVPSATKVKLADLNPVTLPSGVIYIMREGAQPTPGTDIGSTDVIRLMSNTLTYQATDTNNVVEFTSPQTFRNGVSGTGVPEVDPGYYYTKQSVVDAGTVKSHSYYEIEGFGEALRKFKAYNIPDSDNYNLQGVIIVPSRDAFGKDPHFNYTGYSLNDRSFVFNFQVYKTETRPTP</sequence>
<organism evidence="2 3">
    <name type="scientific">Halpernia humi</name>
    <dbReference type="NCBI Taxonomy" id="493375"/>
    <lineage>
        <taxon>Bacteria</taxon>
        <taxon>Pseudomonadati</taxon>
        <taxon>Bacteroidota</taxon>
        <taxon>Flavobacteriia</taxon>
        <taxon>Flavobacteriales</taxon>
        <taxon>Weeksellaceae</taxon>
        <taxon>Chryseobacterium group</taxon>
        <taxon>Halpernia</taxon>
    </lineage>
</organism>